<dbReference type="Proteomes" id="UP001360953">
    <property type="component" value="Unassembled WGS sequence"/>
</dbReference>
<accession>A0ABR1MBS4</accession>
<protein>
    <submittedName>
        <fullName evidence="1">Uncharacterized protein</fullName>
    </submittedName>
</protein>
<reference evidence="1 2" key="1">
    <citation type="submission" date="2024-04" db="EMBL/GenBank/DDBJ databases">
        <title>Phyllosticta paracitricarpa is synonymous to the EU quarantine fungus P. citricarpa based on phylogenomic analyses.</title>
        <authorList>
            <consortium name="Lawrence Berkeley National Laboratory"/>
            <person name="Van ingen-buijs V.A."/>
            <person name="Van westerhoven A.C."/>
            <person name="Haridas S."/>
            <person name="Skiadas P."/>
            <person name="Martin F."/>
            <person name="Groenewald J.Z."/>
            <person name="Crous P.W."/>
            <person name="Seidl M.F."/>
        </authorList>
    </citation>
    <scope>NUCLEOTIDE SEQUENCE [LARGE SCALE GENOMIC DNA]</scope>
    <source>
        <strain evidence="1 2">CPC 17464</strain>
    </source>
</reference>
<dbReference type="EMBL" id="JBBPEH010000001">
    <property type="protein sequence ID" value="KAK7544880.1"/>
    <property type="molecule type" value="Genomic_DNA"/>
</dbReference>
<name>A0ABR1MBS4_9PEZI</name>
<evidence type="ECO:0000313" key="2">
    <source>
        <dbReference type="Proteomes" id="UP001360953"/>
    </source>
</evidence>
<proteinExistence type="predicted"/>
<organism evidence="1 2">
    <name type="scientific">Phyllosticta citribraziliensis</name>
    <dbReference type="NCBI Taxonomy" id="989973"/>
    <lineage>
        <taxon>Eukaryota</taxon>
        <taxon>Fungi</taxon>
        <taxon>Dikarya</taxon>
        <taxon>Ascomycota</taxon>
        <taxon>Pezizomycotina</taxon>
        <taxon>Dothideomycetes</taxon>
        <taxon>Dothideomycetes incertae sedis</taxon>
        <taxon>Botryosphaeriales</taxon>
        <taxon>Phyllostictaceae</taxon>
        <taxon>Phyllosticta</taxon>
    </lineage>
</organism>
<gene>
    <name evidence="1" type="ORF">J3D65DRAFT_40023</name>
</gene>
<keyword evidence="2" id="KW-1185">Reference proteome</keyword>
<dbReference type="GeneID" id="92028826"/>
<sequence>MHRRFTTLTPAWTNSTRHPVNSKHGHSIMSILLFSHTSHLVCIKPDQLLYRIRATAVLAFVPCPRRSSLDIRLRGLLQKTGEQRELTWPKPPPTVRGRETPRRLVSTGTEMVDISIARTMGALELLQEWMQGAADSRKWLHMPRLFAAPQLSSPRIGAVPTVHYVNPQRARVTRSCHIMAMKVNIFINPILVEGSHSCKKIGQTGPMNPWQPAT</sequence>
<comment type="caution">
    <text evidence="1">The sequence shown here is derived from an EMBL/GenBank/DDBJ whole genome shotgun (WGS) entry which is preliminary data.</text>
</comment>
<evidence type="ECO:0000313" key="1">
    <source>
        <dbReference type="EMBL" id="KAK7544880.1"/>
    </source>
</evidence>
<dbReference type="RefSeq" id="XP_066660115.1">
    <property type="nucleotide sequence ID" value="XM_066795920.1"/>
</dbReference>